<dbReference type="Pfam" id="PF00082">
    <property type="entry name" value="Peptidase_S8"/>
    <property type="match status" value="1"/>
</dbReference>
<keyword evidence="3" id="KW-0378">Hydrolase</keyword>
<organism evidence="7 8">
    <name type="scientific">Dreissena polymorpha</name>
    <name type="common">Zebra mussel</name>
    <name type="synonym">Mytilus polymorpha</name>
    <dbReference type="NCBI Taxonomy" id="45954"/>
    <lineage>
        <taxon>Eukaryota</taxon>
        <taxon>Metazoa</taxon>
        <taxon>Spiralia</taxon>
        <taxon>Lophotrochozoa</taxon>
        <taxon>Mollusca</taxon>
        <taxon>Bivalvia</taxon>
        <taxon>Autobranchia</taxon>
        <taxon>Heteroconchia</taxon>
        <taxon>Euheterodonta</taxon>
        <taxon>Imparidentia</taxon>
        <taxon>Neoheterodontei</taxon>
        <taxon>Myida</taxon>
        <taxon>Dreissenoidea</taxon>
        <taxon>Dreissenidae</taxon>
        <taxon>Dreissena</taxon>
    </lineage>
</organism>
<evidence type="ECO:0000313" key="8">
    <source>
        <dbReference type="Proteomes" id="UP000828390"/>
    </source>
</evidence>
<keyword evidence="1" id="KW-0645">Protease</keyword>
<evidence type="ECO:0000256" key="5">
    <source>
        <dbReference type="PROSITE-ProRule" id="PRU01240"/>
    </source>
</evidence>
<comment type="caution">
    <text evidence="5">Lacks conserved residue(s) required for the propagation of feature annotation.</text>
</comment>
<dbReference type="EMBL" id="JAIWYP010000003">
    <property type="protein sequence ID" value="KAH3857469.1"/>
    <property type="molecule type" value="Genomic_DNA"/>
</dbReference>
<feature type="domain" description="P/Homo B" evidence="6">
    <location>
        <begin position="113"/>
        <end position="240"/>
    </location>
</feature>
<evidence type="ECO:0000256" key="2">
    <source>
        <dbReference type="ARBA" id="ARBA00022685"/>
    </source>
</evidence>
<dbReference type="GO" id="GO:0016485">
    <property type="term" value="P:protein processing"/>
    <property type="evidence" value="ECO:0007669"/>
    <property type="project" value="TreeGrafter"/>
</dbReference>
<evidence type="ECO:0000259" key="6">
    <source>
        <dbReference type="PROSITE" id="PS51829"/>
    </source>
</evidence>
<evidence type="ECO:0000256" key="3">
    <source>
        <dbReference type="ARBA" id="ARBA00022801"/>
    </source>
</evidence>
<dbReference type="InterPro" id="IPR002884">
    <property type="entry name" value="P_dom"/>
</dbReference>
<dbReference type="InterPro" id="IPR023828">
    <property type="entry name" value="Peptidase_S8_Ser-AS"/>
</dbReference>
<dbReference type="GO" id="GO:0000139">
    <property type="term" value="C:Golgi membrane"/>
    <property type="evidence" value="ECO:0007669"/>
    <property type="project" value="TreeGrafter"/>
</dbReference>
<comment type="caution">
    <text evidence="7">The sequence shown here is derived from an EMBL/GenBank/DDBJ whole genome shotgun (WGS) entry which is preliminary data.</text>
</comment>
<keyword evidence="8" id="KW-1185">Reference proteome</keyword>
<sequence length="272" mass="29157">MVDPMLEIAKCSKEPVPYQILITTTGPSNTCVNDFDGTSAACPLAAGIIALTLQANNALTWRDIQHIIVETSVTDGLNIEFFSNGAGKKVNSYVGFGLMNAENMVDAAASWKTVPPAISCYASSTVWKSNILSGLITDRVDLSACKVLYTEHVTIKVNFQSAYRGATIINLQSPNLTEKNVLSNRDNDIDANEITWTFMTVHFWGESAAGSWIISLFDVYDVNVVNLYGWEITVYGTVTDPLEGAPSESSAMATGLTVGIIVGSVVASLIVG</sequence>
<gene>
    <name evidence="7" type="ORF">DPMN_100076</name>
</gene>
<protein>
    <recommendedName>
        <fullName evidence="6">P/Homo B domain-containing protein</fullName>
    </recommendedName>
</protein>
<keyword evidence="2" id="KW-0165">Cleavage on pair of basic residues</keyword>
<name>A0A9D4LGQ3_DREPO</name>
<dbReference type="PANTHER" id="PTHR42884">
    <property type="entry name" value="PROPROTEIN CONVERTASE SUBTILISIN/KEXIN-RELATED"/>
    <property type="match status" value="1"/>
</dbReference>
<dbReference type="AlphaFoldDB" id="A0A9D4LGQ3"/>
<dbReference type="PANTHER" id="PTHR42884:SF14">
    <property type="entry name" value="NEUROENDOCRINE CONVERTASE 1"/>
    <property type="match status" value="1"/>
</dbReference>
<dbReference type="Pfam" id="PF01483">
    <property type="entry name" value="P_proprotein"/>
    <property type="match status" value="1"/>
</dbReference>
<dbReference type="PROSITE" id="PS00138">
    <property type="entry name" value="SUBTILASE_SER"/>
    <property type="match status" value="1"/>
</dbReference>
<accession>A0A9D4LGQ3</accession>
<reference evidence="7" key="1">
    <citation type="journal article" date="2019" name="bioRxiv">
        <title>The Genome of the Zebra Mussel, Dreissena polymorpha: A Resource for Invasive Species Research.</title>
        <authorList>
            <person name="McCartney M.A."/>
            <person name="Auch B."/>
            <person name="Kono T."/>
            <person name="Mallez S."/>
            <person name="Zhang Y."/>
            <person name="Obille A."/>
            <person name="Becker A."/>
            <person name="Abrahante J.E."/>
            <person name="Garbe J."/>
            <person name="Badalamenti J.P."/>
            <person name="Herman A."/>
            <person name="Mangelson H."/>
            <person name="Liachko I."/>
            <person name="Sullivan S."/>
            <person name="Sone E.D."/>
            <person name="Koren S."/>
            <person name="Silverstein K.A.T."/>
            <person name="Beckman K.B."/>
            <person name="Gohl D.M."/>
        </authorList>
    </citation>
    <scope>NUCLEOTIDE SEQUENCE</scope>
    <source>
        <strain evidence="7">Duluth1</strain>
        <tissue evidence="7">Whole animal</tissue>
    </source>
</reference>
<dbReference type="Gene3D" id="2.60.120.260">
    <property type="entry name" value="Galactose-binding domain-like"/>
    <property type="match status" value="1"/>
</dbReference>
<dbReference type="Proteomes" id="UP000828390">
    <property type="component" value="Unassembled WGS sequence"/>
</dbReference>
<dbReference type="InterPro" id="IPR000209">
    <property type="entry name" value="Peptidase_S8/S53_dom"/>
</dbReference>
<dbReference type="PROSITE" id="PS51892">
    <property type="entry name" value="SUBTILASE"/>
    <property type="match status" value="1"/>
</dbReference>
<keyword evidence="4" id="KW-0720">Serine protease</keyword>
<reference evidence="7" key="2">
    <citation type="submission" date="2020-11" db="EMBL/GenBank/DDBJ databases">
        <authorList>
            <person name="McCartney M.A."/>
            <person name="Auch B."/>
            <person name="Kono T."/>
            <person name="Mallez S."/>
            <person name="Becker A."/>
            <person name="Gohl D.M."/>
            <person name="Silverstein K.A.T."/>
            <person name="Koren S."/>
            <person name="Bechman K.B."/>
            <person name="Herman A."/>
            <person name="Abrahante J.E."/>
            <person name="Garbe J."/>
        </authorList>
    </citation>
    <scope>NUCLEOTIDE SEQUENCE</scope>
    <source>
        <strain evidence="7">Duluth1</strain>
        <tissue evidence="7">Whole animal</tissue>
    </source>
</reference>
<proteinExistence type="inferred from homology"/>
<dbReference type="PROSITE" id="PS51829">
    <property type="entry name" value="P_HOMO_B"/>
    <property type="match status" value="1"/>
</dbReference>
<dbReference type="GO" id="GO:0004252">
    <property type="term" value="F:serine-type endopeptidase activity"/>
    <property type="evidence" value="ECO:0007669"/>
    <property type="project" value="InterPro"/>
</dbReference>
<evidence type="ECO:0000313" key="7">
    <source>
        <dbReference type="EMBL" id="KAH3857469.1"/>
    </source>
</evidence>
<dbReference type="InterPro" id="IPR036852">
    <property type="entry name" value="Peptidase_S8/S53_dom_sf"/>
</dbReference>
<dbReference type="InterPro" id="IPR008979">
    <property type="entry name" value="Galactose-bd-like_sf"/>
</dbReference>
<dbReference type="GO" id="GO:0005802">
    <property type="term" value="C:trans-Golgi network"/>
    <property type="evidence" value="ECO:0007669"/>
    <property type="project" value="TreeGrafter"/>
</dbReference>
<evidence type="ECO:0000256" key="4">
    <source>
        <dbReference type="ARBA" id="ARBA00022825"/>
    </source>
</evidence>
<dbReference type="Gene3D" id="3.40.50.200">
    <property type="entry name" value="Peptidase S8/S53 domain"/>
    <property type="match status" value="1"/>
</dbReference>
<dbReference type="SUPFAM" id="SSF49785">
    <property type="entry name" value="Galactose-binding domain-like"/>
    <property type="match status" value="1"/>
</dbReference>
<comment type="similarity">
    <text evidence="5">Belongs to the peptidase S8 family.</text>
</comment>
<dbReference type="SUPFAM" id="SSF52743">
    <property type="entry name" value="Subtilisin-like"/>
    <property type="match status" value="1"/>
</dbReference>
<evidence type="ECO:0000256" key="1">
    <source>
        <dbReference type="ARBA" id="ARBA00022670"/>
    </source>
</evidence>